<gene>
    <name evidence="6" type="primary">csdM</name>
</gene>
<evidence type="ECO:0000256" key="1">
    <source>
        <dbReference type="ARBA" id="ARBA00022485"/>
    </source>
</evidence>
<dbReference type="AlphaFoldDB" id="F8WSW2"/>
<dbReference type="InterPro" id="IPR006656">
    <property type="entry name" value="Mopterin_OxRdtase"/>
</dbReference>
<dbReference type="EMBL" id="AB649132">
    <property type="protein sequence ID" value="BAK53949.1"/>
    <property type="molecule type" value="Genomic_DNA"/>
</dbReference>
<dbReference type="SUPFAM" id="SSF50692">
    <property type="entry name" value="ADC-like"/>
    <property type="match status" value="1"/>
</dbReference>
<protein>
    <submittedName>
        <fullName evidence="6">Formate dehydrogenase, alpha subunit</fullName>
    </submittedName>
</protein>
<evidence type="ECO:0000256" key="4">
    <source>
        <dbReference type="ARBA" id="ARBA00023014"/>
    </source>
</evidence>
<dbReference type="Gene3D" id="2.40.40.20">
    <property type="match status" value="1"/>
</dbReference>
<dbReference type="GO" id="GO:0016020">
    <property type="term" value="C:membrane"/>
    <property type="evidence" value="ECO:0007669"/>
    <property type="project" value="TreeGrafter"/>
</dbReference>
<dbReference type="Gene3D" id="3.40.50.740">
    <property type="match status" value="1"/>
</dbReference>
<evidence type="ECO:0000256" key="3">
    <source>
        <dbReference type="ARBA" id="ARBA00023004"/>
    </source>
</evidence>
<dbReference type="PROSITE" id="PS51669">
    <property type="entry name" value="4FE4S_MOW_BIS_MGD"/>
    <property type="match status" value="1"/>
</dbReference>
<dbReference type="Pfam" id="PF00384">
    <property type="entry name" value="Molybdopterin"/>
    <property type="match status" value="1"/>
</dbReference>
<dbReference type="InterPro" id="IPR009010">
    <property type="entry name" value="Asp_de-COase-like_dom_sf"/>
</dbReference>
<dbReference type="InterPro" id="IPR006963">
    <property type="entry name" value="Mopterin_OxRdtase_4Fe-4S_dom"/>
</dbReference>
<dbReference type="Pfam" id="PF01568">
    <property type="entry name" value="Molydop_binding"/>
    <property type="match status" value="1"/>
</dbReference>
<dbReference type="RefSeq" id="WP_211214748.1">
    <property type="nucleotide sequence ID" value="NZ_BSOZ01000033.1"/>
</dbReference>
<sequence length="637" mass="70072">MKLMNYKACVCNLCGTGCGQFLKTDGRKVFGVAPLIAHPVSKGKLCIRGWHANELLSTNERITTPLIRENGQLREASYEEAIALVVERMRQFDGAAGEIGILASARSSNEDSFALGRLAREVFGTTVRGIGAEAGHRKSMASLEHAFGYPGAHGSLTSIDKADYILVIGTDITRQNPVIGGNIHAAQRRGARVVTLSSSRTQIAKLSTKHFQQKPGTKGLLVNALAKALLAIRTANRERRANVDQMPGHTEYVASLRSISSVALERASGIRYEEIEEEAKFLEQAKSIVFLFSSGISGLDRPTIDAITNLALLTDRMDHEHSAVIPVAGISNLQGGFDMGVSGEPGNSVFKALAEPDSPIRALFVIDHDDGIIRDKERISKLDFVAYSCAYRNAFMDLAHVVFPLPAYNETDGTYTAADKRVQITRKNVDNPHGVLPGWALFQRLAVASGKAWGYQDAAGVFADIAAKVPGYADLSHELLGKGFGQHWNPKAFPNSRQRKFNAINIEYWESPTTPEFPFALMIGKAQHYWHQNNLMRKTIVPRREYDQTLWLYPQGYIEISPEDAANLKVRDKWLVNVCSSTGTCMKIAVKISPDVQNGTAYIPYFIKNMISDFLIPYENAYAAGEESVIPIKIQEA</sequence>
<dbReference type="PANTHER" id="PTHR43105">
    <property type="entry name" value="RESPIRATORY NITRATE REDUCTASE"/>
    <property type="match status" value="1"/>
</dbReference>
<evidence type="ECO:0000256" key="2">
    <source>
        <dbReference type="ARBA" id="ARBA00022723"/>
    </source>
</evidence>
<dbReference type="GO" id="GO:0046872">
    <property type="term" value="F:metal ion binding"/>
    <property type="evidence" value="ECO:0007669"/>
    <property type="project" value="UniProtKB-KW"/>
</dbReference>
<dbReference type="GO" id="GO:0051539">
    <property type="term" value="F:4 iron, 4 sulfur cluster binding"/>
    <property type="evidence" value="ECO:0007669"/>
    <property type="project" value="UniProtKB-KW"/>
</dbReference>
<proteinExistence type="predicted"/>
<keyword evidence="2" id="KW-0479">Metal-binding</keyword>
<feature type="domain" description="4Fe-4S Mo/W bis-MGD-type" evidence="5">
    <location>
        <begin position="4"/>
        <end position="60"/>
    </location>
</feature>
<dbReference type="GO" id="GO:1990204">
    <property type="term" value="C:oxidoreductase complex"/>
    <property type="evidence" value="ECO:0007669"/>
    <property type="project" value="UniProtKB-ARBA"/>
</dbReference>
<keyword evidence="1" id="KW-0004">4Fe-4S</keyword>
<dbReference type="Gene3D" id="3.40.228.10">
    <property type="entry name" value="Dimethylsulfoxide Reductase, domain 2"/>
    <property type="match status" value="1"/>
</dbReference>
<organism evidence="6">
    <name type="scientific">Chitiniphilus shinanonensis</name>
    <dbReference type="NCBI Taxonomy" id="553088"/>
    <lineage>
        <taxon>Bacteria</taxon>
        <taxon>Pseudomonadati</taxon>
        <taxon>Pseudomonadota</taxon>
        <taxon>Betaproteobacteria</taxon>
        <taxon>Neisseriales</taxon>
        <taxon>Chitinibacteraceae</taxon>
        <taxon>Chitiniphilus</taxon>
    </lineage>
</organism>
<dbReference type="Gene3D" id="3.30.200.210">
    <property type="match status" value="1"/>
</dbReference>
<keyword evidence="4" id="KW-0411">Iron-sulfur</keyword>
<dbReference type="GO" id="GO:0003954">
    <property type="term" value="F:NADH dehydrogenase activity"/>
    <property type="evidence" value="ECO:0007669"/>
    <property type="project" value="TreeGrafter"/>
</dbReference>
<accession>F8WSW2</accession>
<reference evidence="6" key="1">
    <citation type="journal article" date="2012" name="J. Biosci. Bioeng.">
        <title>Isolation of genes coding for chitin-degrading enzymes in the novel chitinolytic bacterium, Chitiniphilus shinanonensis, and characterization of a gene coding for a family 19 chitinase.</title>
        <authorList>
            <person name="Huang L."/>
            <person name="Garbulewska E."/>
            <person name="Sato K."/>
            <person name="Kato Y."/>
            <person name="Nogawa M."/>
            <person name="Taguchi G."/>
            <person name="Shimosaka M."/>
        </authorList>
    </citation>
    <scope>NUCLEOTIDE SEQUENCE</scope>
    <source>
        <strain evidence="6">SAY3</strain>
    </source>
</reference>
<dbReference type="Pfam" id="PF04879">
    <property type="entry name" value="Molybdop_Fe4S4"/>
    <property type="match status" value="1"/>
</dbReference>
<evidence type="ECO:0000313" key="6">
    <source>
        <dbReference type="EMBL" id="BAK53949.1"/>
    </source>
</evidence>
<dbReference type="PANTHER" id="PTHR43105:SF10">
    <property type="entry name" value="NADH-QUINONE OXIDOREDUCTASE SUBUNIT G"/>
    <property type="match status" value="1"/>
</dbReference>
<keyword evidence="3" id="KW-0408">Iron</keyword>
<dbReference type="GO" id="GO:0022904">
    <property type="term" value="P:respiratory electron transport chain"/>
    <property type="evidence" value="ECO:0007669"/>
    <property type="project" value="TreeGrafter"/>
</dbReference>
<dbReference type="GO" id="GO:0043546">
    <property type="term" value="F:molybdopterin cofactor binding"/>
    <property type="evidence" value="ECO:0007669"/>
    <property type="project" value="InterPro"/>
</dbReference>
<dbReference type="SUPFAM" id="SSF53706">
    <property type="entry name" value="Formate dehydrogenase/DMSO reductase, domains 1-3"/>
    <property type="match status" value="1"/>
</dbReference>
<name>F8WSW2_9NEIS</name>
<dbReference type="InterPro" id="IPR050123">
    <property type="entry name" value="Prok_molybdopt-oxidoreductase"/>
</dbReference>
<dbReference type="InterPro" id="IPR006657">
    <property type="entry name" value="MoPterin_dinucl-bd_dom"/>
</dbReference>
<dbReference type="SMART" id="SM00926">
    <property type="entry name" value="Molybdop_Fe4S4"/>
    <property type="match status" value="1"/>
</dbReference>
<evidence type="ECO:0000259" key="5">
    <source>
        <dbReference type="PROSITE" id="PS51669"/>
    </source>
</evidence>